<evidence type="ECO:0000313" key="3">
    <source>
        <dbReference type="Proteomes" id="UP001237642"/>
    </source>
</evidence>
<feature type="compositionally biased region" description="Basic and acidic residues" evidence="1">
    <location>
        <begin position="134"/>
        <end position="146"/>
    </location>
</feature>
<evidence type="ECO:0000256" key="1">
    <source>
        <dbReference type="SAM" id="MobiDB-lite"/>
    </source>
</evidence>
<evidence type="ECO:0000313" key="2">
    <source>
        <dbReference type="EMBL" id="KAK1360556.1"/>
    </source>
</evidence>
<organism evidence="2 3">
    <name type="scientific">Heracleum sosnowskyi</name>
    <dbReference type="NCBI Taxonomy" id="360622"/>
    <lineage>
        <taxon>Eukaryota</taxon>
        <taxon>Viridiplantae</taxon>
        <taxon>Streptophyta</taxon>
        <taxon>Embryophyta</taxon>
        <taxon>Tracheophyta</taxon>
        <taxon>Spermatophyta</taxon>
        <taxon>Magnoliopsida</taxon>
        <taxon>eudicotyledons</taxon>
        <taxon>Gunneridae</taxon>
        <taxon>Pentapetalae</taxon>
        <taxon>asterids</taxon>
        <taxon>campanulids</taxon>
        <taxon>Apiales</taxon>
        <taxon>Apiaceae</taxon>
        <taxon>Apioideae</taxon>
        <taxon>apioid superclade</taxon>
        <taxon>Tordylieae</taxon>
        <taxon>Tordyliinae</taxon>
        <taxon>Heracleum</taxon>
    </lineage>
</organism>
<protein>
    <submittedName>
        <fullName evidence="2">Uncharacterized protein</fullName>
    </submittedName>
</protein>
<gene>
    <name evidence="2" type="ORF">POM88_045030</name>
</gene>
<comment type="caution">
    <text evidence="2">The sequence shown here is derived from an EMBL/GenBank/DDBJ whole genome shotgun (WGS) entry which is preliminary data.</text>
</comment>
<reference evidence="2" key="1">
    <citation type="submission" date="2023-02" db="EMBL/GenBank/DDBJ databases">
        <title>Genome of toxic invasive species Heracleum sosnowskyi carries increased number of genes despite the absence of recent whole-genome duplications.</title>
        <authorList>
            <person name="Schelkunov M."/>
            <person name="Shtratnikova V."/>
            <person name="Makarenko M."/>
            <person name="Klepikova A."/>
            <person name="Omelchenko D."/>
            <person name="Novikova G."/>
            <person name="Obukhova E."/>
            <person name="Bogdanov V."/>
            <person name="Penin A."/>
            <person name="Logacheva M."/>
        </authorList>
    </citation>
    <scope>NUCLEOTIDE SEQUENCE</scope>
    <source>
        <strain evidence="2">Hsosn_3</strain>
        <tissue evidence="2">Leaf</tissue>
    </source>
</reference>
<keyword evidence="3" id="KW-1185">Reference proteome</keyword>
<feature type="region of interest" description="Disordered" evidence="1">
    <location>
        <begin position="96"/>
        <end position="146"/>
    </location>
</feature>
<sequence length="146" mass="15750">MYLEYWILKLFSILKKCVSLVQRKPAAGNAKAPKPPVAPVVTKKRGIAASGKQSQMAGQKLITDVLKPVENDGISPEKKVRKMRASPFNKKSGSLLGRAAVKDTKDDSVSPKSEEGFGALTYNLDTSGGGGSSEMKEYYISKKTAE</sequence>
<dbReference type="EMBL" id="JAUIZM010000010">
    <property type="protein sequence ID" value="KAK1360556.1"/>
    <property type="molecule type" value="Genomic_DNA"/>
</dbReference>
<dbReference type="Proteomes" id="UP001237642">
    <property type="component" value="Unassembled WGS sequence"/>
</dbReference>
<feature type="compositionally biased region" description="Basic and acidic residues" evidence="1">
    <location>
        <begin position="100"/>
        <end position="115"/>
    </location>
</feature>
<reference evidence="2" key="2">
    <citation type="submission" date="2023-05" db="EMBL/GenBank/DDBJ databases">
        <authorList>
            <person name="Schelkunov M.I."/>
        </authorList>
    </citation>
    <scope>NUCLEOTIDE SEQUENCE</scope>
    <source>
        <strain evidence="2">Hsosn_3</strain>
        <tissue evidence="2">Leaf</tissue>
    </source>
</reference>
<accession>A0AAD8M4H5</accession>
<proteinExistence type="predicted"/>
<dbReference type="AlphaFoldDB" id="A0AAD8M4H5"/>
<name>A0AAD8M4H5_9APIA</name>